<dbReference type="PROSITE" id="PS01124">
    <property type="entry name" value="HTH_ARAC_FAMILY_2"/>
    <property type="match status" value="1"/>
</dbReference>
<dbReference type="EMBL" id="FNOI01000001">
    <property type="protein sequence ID" value="SDW16872.1"/>
    <property type="molecule type" value="Genomic_DNA"/>
</dbReference>
<protein>
    <submittedName>
        <fullName evidence="5">Transcriptional regulator, AraC family</fullName>
    </submittedName>
</protein>
<gene>
    <name evidence="5" type="ORF">SAMN04488001_0448</name>
</gene>
<dbReference type="GO" id="GO:0003700">
    <property type="term" value="F:DNA-binding transcription factor activity"/>
    <property type="evidence" value="ECO:0007669"/>
    <property type="project" value="InterPro"/>
</dbReference>
<organism evidence="5 6">
    <name type="scientific">Litoreibacter albidus</name>
    <dbReference type="NCBI Taxonomy" id="670155"/>
    <lineage>
        <taxon>Bacteria</taxon>
        <taxon>Pseudomonadati</taxon>
        <taxon>Pseudomonadota</taxon>
        <taxon>Alphaproteobacteria</taxon>
        <taxon>Rhodobacterales</taxon>
        <taxon>Roseobacteraceae</taxon>
        <taxon>Litoreibacter</taxon>
    </lineage>
</organism>
<evidence type="ECO:0000256" key="3">
    <source>
        <dbReference type="ARBA" id="ARBA00023163"/>
    </source>
</evidence>
<proteinExistence type="predicted"/>
<accession>A0A1H2RBQ6</accession>
<dbReference type="PANTHER" id="PTHR46796">
    <property type="entry name" value="HTH-TYPE TRANSCRIPTIONAL ACTIVATOR RHAS-RELATED"/>
    <property type="match status" value="1"/>
</dbReference>
<dbReference type="GO" id="GO:0043565">
    <property type="term" value="F:sequence-specific DNA binding"/>
    <property type="evidence" value="ECO:0007669"/>
    <property type="project" value="InterPro"/>
</dbReference>
<dbReference type="InterPro" id="IPR020449">
    <property type="entry name" value="Tscrpt_reg_AraC-type_HTH"/>
</dbReference>
<evidence type="ECO:0000256" key="1">
    <source>
        <dbReference type="ARBA" id="ARBA00023015"/>
    </source>
</evidence>
<dbReference type="Pfam" id="PF12833">
    <property type="entry name" value="HTH_18"/>
    <property type="match status" value="1"/>
</dbReference>
<feature type="domain" description="HTH araC/xylS-type" evidence="4">
    <location>
        <begin position="196"/>
        <end position="294"/>
    </location>
</feature>
<keyword evidence="1" id="KW-0805">Transcription regulation</keyword>
<dbReference type="STRING" id="670155.SAMN04488001_0448"/>
<dbReference type="RefSeq" id="WP_089943736.1">
    <property type="nucleotide sequence ID" value="NZ_FNOI01000001.1"/>
</dbReference>
<sequence>MGHIIDRPRLDPTDDSLLPPLLRHASTDGLLRFEYREDAPGALPAQVSEYTTFIIPVQDTPLRVIGQRDGRSEQFTMKGGDIAVALAGSLNAWQWLDPTKVILLHIDPDVMRRFVQTELKVIPTGHRFENTIFFRDAEVRNGAERMRETLVAGELGAGVVFDALARMFLVQLVKRYGKAEQSDMSFDQRFGPDQYAQVVRYIEDHLDQKLNPAQLAAELGMSEAAFARKFKARVGETPMRFVNKIRLEVARRLLGKGTLALAQIAADCGFADQAHMSRSFKRHLGVSPSEFRAGHA</sequence>
<reference evidence="6" key="1">
    <citation type="submission" date="2016-10" db="EMBL/GenBank/DDBJ databases">
        <authorList>
            <person name="Varghese N."/>
            <person name="Submissions S."/>
        </authorList>
    </citation>
    <scope>NUCLEOTIDE SEQUENCE [LARGE SCALE GENOMIC DNA]</scope>
    <source>
        <strain evidence="6">DSM 26922</strain>
    </source>
</reference>
<dbReference type="InterPro" id="IPR018060">
    <property type="entry name" value="HTH_AraC"/>
</dbReference>
<evidence type="ECO:0000313" key="6">
    <source>
        <dbReference type="Proteomes" id="UP000199441"/>
    </source>
</evidence>
<dbReference type="InterPro" id="IPR050204">
    <property type="entry name" value="AraC_XylS_family_regulators"/>
</dbReference>
<evidence type="ECO:0000313" key="5">
    <source>
        <dbReference type="EMBL" id="SDW16872.1"/>
    </source>
</evidence>
<evidence type="ECO:0000256" key="2">
    <source>
        <dbReference type="ARBA" id="ARBA00023125"/>
    </source>
</evidence>
<dbReference type="Gene3D" id="1.10.10.60">
    <property type="entry name" value="Homeodomain-like"/>
    <property type="match status" value="1"/>
</dbReference>
<dbReference type="OrthoDB" id="9814125at2"/>
<name>A0A1H2RBQ6_9RHOB</name>
<dbReference type="Proteomes" id="UP000199441">
    <property type="component" value="Unassembled WGS sequence"/>
</dbReference>
<keyword evidence="2" id="KW-0238">DNA-binding</keyword>
<evidence type="ECO:0000259" key="4">
    <source>
        <dbReference type="PROSITE" id="PS01124"/>
    </source>
</evidence>
<dbReference type="InterPro" id="IPR009057">
    <property type="entry name" value="Homeodomain-like_sf"/>
</dbReference>
<dbReference type="AlphaFoldDB" id="A0A1H2RBQ6"/>
<dbReference type="PRINTS" id="PR00032">
    <property type="entry name" value="HTHARAC"/>
</dbReference>
<dbReference type="SMART" id="SM00342">
    <property type="entry name" value="HTH_ARAC"/>
    <property type="match status" value="1"/>
</dbReference>
<keyword evidence="6" id="KW-1185">Reference proteome</keyword>
<dbReference type="SUPFAM" id="SSF46689">
    <property type="entry name" value="Homeodomain-like"/>
    <property type="match status" value="2"/>
</dbReference>
<keyword evidence="3" id="KW-0804">Transcription</keyword>